<evidence type="ECO:0000313" key="2">
    <source>
        <dbReference type="Proteomes" id="UP000054270"/>
    </source>
</evidence>
<proteinExistence type="predicted"/>
<dbReference type="Proteomes" id="UP000054270">
    <property type="component" value="Unassembled WGS sequence"/>
</dbReference>
<evidence type="ECO:0000313" key="1">
    <source>
        <dbReference type="EMBL" id="KJA25201.1"/>
    </source>
</evidence>
<keyword evidence="2" id="KW-1185">Reference proteome</keyword>
<sequence>MRRCEYLYAAPCRRACSEIPAGSSRPRSLARGHMYSPRCRTLPKAVHVCGTDPSRRIIQRRYTRRAPLIFLRVRCFVLPSASPARGGDRSYNRVVSTIYSIVGIIERVSCSYAGTVRCSGGTARGRLLGRGPRRTWKAGINTQHLVRLSLQRPISSAPNIVGVDTWLGGGIRT</sequence>
<accession>A0A0D2P9H4</accession>
<protein>
    <submittedName>
        <fullName evidence="1">Uncharacterized protein</fullName>
    </submittedName>
</protein>
<dbReference type="EMBL" id="KN817533">
    <property type="protein sequence ID" value="KJA25201.1"/>
    <property type="molecule type" value="Genomic_DNA"/>
</dbReference>
<organism evidence="1 2">
    <name type="scientific">Hypholoma sublateritium (strain FD-334 SS-4)</name>
    <dbReference type="NCBI Taxonomy" id="945553"/>
    <lineage>
        <taxon>Eukaryota</taxon>
        <taxon>Fungi</taxon>
        <taxon>Dikarya</taxon>
        <taxon>Basidiomycota</taxon>
        <taxon>Agaricomycotina</taxon>
        <taxon>Agaricomycetes</taxon>
        <taxon>Agaricomycetidae</taxon>
        <taxon>Agaricales</taxon>
        <taxon>Agaricineae</taxon>
        <taxon>Strophariaceae</taxon>
        <taxon>Hypholoma</taxon>
    </lineage>
</organism>
<gene>
    <name evidence="1" type="ORF">HYPSUDRAFT_441355</name>
</gene>
<dbReference type="AlphaFoldDB" id="A0A0D2P9H4"/>
<name>A0A0D2P9H4_HYPSF</name>
<reference evidence="2" key="1">
    <citation type="submission" date="2014-04" db="EMBL/GenBank/DDBJ databases">
        <title>Evolutionary Origins and Diversification of the Mycorrhizal Mutualists.</title>
        <authorList>
            <consortium name="DOE Joint Genome Institute"/>
            <consortium name="Mycorrhizal Genomics Consortium"/>
            <person name="Kohler A."/>
            <person name="Kuo A."/>
            <person name="Nagy L.G."/>
            <person name="Floudas D."/>
            <person name="Copeland A."/>
            <person name="Barry K.W."/>
            <person name="Cichocki N."/>
            <person name="Veneault-Fourrey C."/>
            <person name="LaButti K."/>
            <person name="Lindquist E.A."/>
            <person name="Lipzen A."/>
            <person name="Lundell T."/>
            <person name="Morin E."/>
            <person name="Murat C."/>
            <person name="Riley R."/>
            <person name="Ohm R."/>
            <person name="Sun H."/>
            <person name="Tunlid A."/>
            <person name="Henrissat B."/>
            <person name="Grigoriev I.V."/>
            <person name="Hibbett D.S."/>
            <person name="Martin F."/>
        </authorList>
    </citation>
    <scope>NUCLEOTIDE SEQUENCE [LARGE SCALE GENOMIC DNA]</scope>
    <source>
        <strain evidence="2">FD-334 SS-4</strain>
    </source>
</reference>